<gene>
    <name evidence="2" type="ORF">BJ982_003806</name>
</gene>
<evidence type="ECO:0000313" key="2">
    <source>
        <dbReference type="EMBL" id="MBB4702262.1"/>
    </source>
</evidence>
<dbReference type="EMBL" id="JACHND010000001">
    <property type="protein sequence ID" value="MBB4702262.1"/>
    <property type="molecule type" value="Genomic_DNA"/>
</dbReference>
<organism evidence="2 3">
    <name type="scientific">Sphaerisporangium siamense</name>
    <dbReference type="NCBI Taxonomy" id="795645"/>
    <lineage>
        <taxon>Bacteria</taxon>
        <taxon>Bacillati</taxon>
        <taxon>Actinomycetota</taxon>
        <taxon>Actinomycetes</taxon>
        <taxon>Streptosporangiales</taxon>
        <taxon>Streptosporangiaceae</taxon>
        <taxon>Sphaerisporangium</taxon>
    </lineage>
</organism>
<evidence type="ECO:0000256" key="1">
    <source>
        <dbReference type="SAM" id="MobiDB-lite"/>
    </source>
</evidence>
<protein>
    <submittedName>
        <fullName evidence="2">Uncharacterized protein</fullName>
    </submittedName>
</protein>
<accession>A0A7W7GAC1</accession>
<dbReference type="Proteomes" id="UP000542210">
    <property type="component" value="Unassembled WGS sequence"/>
</dbReference>
<feature type="region of interest" description="Disordered" evidence="1">
    <location>
        <begin position="1"/>
        <end position="34"/>
    </location>
</feature>
<dbReference type="Pfam" id="PF24596">
    <property type="entry name" value="DUF7620"/>
    <property type="match status" value="1"/>
</dbReference>
<reference evidence="2 3" key="1">
    <citation type="submission" date="2020-08" db="EMBL/GenBank/DDBJ databases">
        <title>Sequencing the genomes of 1000 actinobacteria strains.</title>
        <authorList>
            <person name="Klenk H.-P."/>
        </authorList>
    </citation>
    <scope>NUCLEOTIDE SEQUENCE [LARGE SCALE GENOMIC DNA]</scope>
    <source>
        <strain evidence="2 3">DSM 45784</strain>
    </source>
</reference>
<keyword evidence="3" id="KW-1185">Reference proteome</keyword>
<evidence type="ECO:0000313" key="3">
    <source>
        <dbReference type="Proteomes" id="UP000542210"/>
    </source>
</evidence>
<dbReference type="InterPro" id="IPR056037">
    <property type="entry name" value="DUF7620"/>
</dbReference>
<dbReference type="AlphaFoldDB" id="A0A7W7GAC1"/>
<proteinExistence type="predicted"/>
<sequence>MWWPRRRRPAPDPAPEPQITTEEPQRLAAARAARRQAERQLELARARRPEVEQIASSLRRVRERNGFAEIFANALRGTPGDPSAG</sequence>
<comment type="caution">
    <text evidence="2">The sequence shown here is derived from an EMBL/GenBank/DDBJ whole genome shotgun (WGS) entry which is preliminary data.</text>
</comment>
<name>A0A7W7GAC1_9ACTN</name>
<dbReference type="RefSeq" id="WP_184881901.1">
    <property type="nucleotide sequence ID" value="NZ_BOOV01000089.1"/>
</dbReference>